<protein>
    <recommendedName>
        <fullName evidence="4">Secreted protein</fullName>
    </recommendedName>
</protein>
<accession>L7CC90</accession>
<evidence type="ECO:0000313" key="3">
    <source>
        <dbReference type="Proteomes" id="UP000010959"/>
    </source>
</evidence>
<dbReference type="Proteomes" id="UP000010959">
    <property type="component" value="Unassembled WGS sequence"/>
</dbReference>
<feature type="transmembrane region" description="Helical" evidence="1">
    <location>
        <begin position="21"/>
        <end position="41"/>
    </location>
</feature>
<dbReference type="EMBL" id="AMWG01000146">
    <property type="protein sequence ID" value="ELP30721.1"/>
    <property type="molecule type" value="Genomic_DNA"/>
</dbReference>
<sequence length="44" mass="4791">MRSPSRCDRQVAADNRLNRIGSVELALIALVAIDGLDFFLAESS</sequence>
<comment type="caution">
    <text evidence="2">The sequence shown here is derived from an EMBL/GenBank/DDBJ whole genome shotgun (WGS) entry which is preliminary data.</text>
</comment>
<organism evidence="2 3">
    <name type="scientific">Rhodopirellula baltica SWK14</name>
    <dbReference type="NCBI Taxonomy" id="993516"/>
    <lineage>
        <taxon>Bacteria</taxon>
        <taxon>Pseudomonadati</taxon>
        <taxon>Planctomycetota</taxon>
        <taxon>Planctomycetia</taxon>
        <taxon>Pirellulales</taxon>
        <taxon>Pirellulaceae</taxon>
        <taxon>Rhodopirellula</taxon>
    </lineage>
</organism>
<gene>
    <name evidence="2" type="ORF">RBSWK_05342</name>
</gene>
<evidence type="ECO:0000313" key="2">
    <source>
        <dbReference type="EMBL" id="ELP30721.1"/>
    </source>
</evidence>
<reference evidence="2 3" key="1">
    <citation type="journal article" date="2013" name="Mar. Genomics">
        <title>Expression of sulfatases in Rhodopirellula baltica and the diversity of sulfatases in the genus Rhodopirellula.</title>
        <authorList>
            <person name="Wegner C.E."/>
            <person name="Richter-Heitmann T."/>
            <person name="Klindworth A."/>
            <person name="Klockow C."/>
            <person name="Richter M."/>
            <person name="Achstetter T."/>
            <person name="Glockner F.O."/>
            <person name="Harder J."/>
        </authorList>
    </citation>
    <scope>NUCLEOTIDE SEQUENCE [LARGE SCALE GENOMIC DNA]</scope>
    <source>
        <strain evidence="2 3">SWK14</strain>
    </source>
</reference>
<proteinExistence type="predicted"/>
<keyword evidence="1" id="KW-1133">Transmembrane helix</keyword>
<evidence type="ECO:0008006" key="4">
    <source>
        <dbReference type="Google" id="ProtNLM"/>
    </source>
</evidence>
<keyword evidence="1" id="KW-0812">Transmembrane</keyword>
<name>L7CC90_RHOBT</name>
<dbReference type="AlphaFoldDB" id="L7CC90"/>
<keyword evidence="1" id="KW-0472">Membrane</keyword>
<evidence type="ECO:0000256" key="1">
    <source>
        <dbReference type="SAM" id="Phobius"/>
    </source>
</evidence>